<feature type="DNA-binding region" description="H-T-H motif" evidence="4">
    <location>
        <begin position="33"/>
        <end position="52"/>
    </location>
</feature>
<keyword evidence="3" id="KW-0804">Transcription</keyword>
<dbReference type="InterPro" id="IPR050109">
    <property type="entry name" value="HTH-type_TetR-like_transc_reg"/>
</dbReference>
<dbReference type="PANTHER" id="PTHR30055:SF239">
    <property type="entry name" value="TRANSCRIPTIONAL REGULATORY PROTEIN"/>
    <property type="match status" value="1"/>
</dbReference>
<evidence type="ECO:0000256" key="1">
    <source>
        <dbReference type="ARBA" id="ARBA00023015"/>
    </source>
</evidence>
<evidence type="ECO:0000256" key="4">
    <source>
        <dbReference type="PROSITE-ProRule" id="PRU00335"/>
    </source>
</evidence>
<evidence type="ECO:0000256" key="3">
    <source>
        <dbReference type="ARBA" id="ARBA00023163"/>
    </source>
</evidence>
<dbReference type="InterPro" id="IPR009057">
    <property type="entry name" value="Homeodomain-like_sf"/>
</dbReference>
<protein>
    <submittedName>
        <fullName evidence="6">AcrR family transcriptional regulator</fullName>
    </submittedName>
</protein>
<comment type="caution">
    <text evidence="6">The sequence shown here is derived from an EMBL/GenBank/DDBJ whole genome shotgun (WGS) entry which is preliminary data.</text>
</comment>
<gene>
    <name evidence="6" type="ORF">H4696_000962</name>
</gene>
<proteinExistence type="predicted"/>
<evidence type="ECO:0000256" key="2">
    <source>
        <dbReference type="ARBA" id="ARBA00023125"/>
    </source>
</evidence>
<dbReference type="InterPro" id="IPR001647">
    <property type="entry name" value="HTH_TetR"/>
</dbReference>
<evidence type="ECO:0000313" key="6">
    <source>
        <dbReference type="EMBL" id="MBE1493862.1"/>
    </source>
</evidence>
<name>A0ABR9HSF7_9PSEU</name>
<keyword evidence="2 4" id="KW-0238">DNA-binding</keyword>
<reference evidence="6 7" key="1">
    <citation type="submission" date="2020-10" db="EMBL/GenBank/DDBJ databases">
        <title>Sequencing the genomes of 1000 actinobacteria strains.</title>
        <authorList>
            <person name="Klenk H.-P."/>
        </authorList>
    </citation>
    <scope>NUCLEOTIDE SEQUENCE [LARGE SCALE GENOMIC DNA]</scope>
    <source>
        <strain evidence="6 7">DSM 44653</strain>
    </source>
</reference>
<dbReference type="Pfam" id="PF13305">
    <property type="entry name" value="TetR_C_33"/>
    <property type="match status" value="1"/>
</dbReference>
<dbReference type="SUPFAM" id="SSF46689">
    <property type="entry name" value="Homeodomain-like"/>
    <property type="match status" value="1"/>
</dbReference>
<dbReference type="InterPro" id="IPR036271">
    <property type="entry name" value="Tet_transcr_reg_TetR-rel_C_sf"/>
</dbReference>
<dbReference type="Gene3D" id="1.10.357.10">
    <property type="entry name" value="Tetracycline Repressor, domain 2"/>
    <property type="match status" value="1"/>
</dbReference>
<organism evidence="6 7">
    <name type="scientific">Amycolatopsis lexingtonensis</name>
    <dbReference type="NCBI Taxonomy" id="218822"/>
    <lineage>
        <taxon>Bacteria</taxon>
        <taxon>Bacillati</taxon>
        <taxon>Actinomycetota</taxon>
        <taxon>Actinomycetes</taxon>
        <taxon>Pseudonocardiales</taxon>
        <taxon>Pseudonocardiaceae</taxon>
        <taxon>Amycolatopsis</taxon>
    </lineage>
</organism>
<dbReference type="EMBL" id="JADBEG010000001">
    <property type="protein sequence ID" value="MBE1493862.1"/>
    <property type="molecule type" value="Genomic_DNA"/>
</dbReference>
<keyword evidence="1" id="KW-0805">Transcription regulation</keyword>
<evidence type="ECO:0000259" key="5">
    <source>
        <dbReference type="PROSITE" id="PS50977"/>
    </source>
</evidence>
<feature type="domain" description="HTH tetR-type" evidence="5">
    <location>
        <begin position="10"/>
        <end position="70"/>
    </location>
</feature>
<dbReference type="Gene3D" id="1.10.10.60">
    <property type="entry name" value="Homeodomain-like"/>
    <property type="match status" value="1"/>
</dbReference>
<dbReference type="PRINTS" id="PR00455">
    <property type="entry name" value="HTHTETR"/>
</dbReference>
<keyword evidence="7" id="KW-1185">Reference proteome</keyword>
<dbReference type="PROSITE" id="PS50977">
    <property type="entry name" value="HTH_TETR_2"/>
    <property type="match status" value="1"/>
</dbReference>
<accession>A0ABR9HSF7</accession>
<dbReference type="Proteomes" id="UP000631670">
    <property type="component" value="Unassembled WGS sequence"/>
</dbReference>
<dbReference type="PANTHER" id="PTHR30055">
    <property type="entry name" value="HTH-TYPE TRANSCRIPTIONAL REGULATOR RUTR"/>
    <property type="match status" value="1"/>
</dbReference>
<dbReference type="SUPFAM" id="SSF48498">
    <property type="entry name" value="Tetracyclin repressor-like, C-terminal domain"/>
    <property type="match status" value="1"/>
</dbReference>
<evidence type="ECO:0000313" key="7">
    <source>
        <dbReference type="Proteomes" id="UP000631670"/>
    </source>
</evidence>
<dbReference type="InterPro" id="IPR025996">
    <property type="entry name" value="MT1864/Rv1816-like_C"/>
</dbReference>
<sequence length="180" mass="19975">MASRVLDRLAPRAREIVRAARELLEEEGPEALSMRRVADRVGIRASSIYEHLRDKQALEAALISLGFEEQAELFAQAVEGSDDPLAALAAAYRDFARRHPHLHRLMTERPLRRDLLAPGVEAAAAQPLLDATGGDVEQARAFWAFAHGMVVLELNQRFPPGADLTTTWRNGIEAFHGTFE</sequence>
<dbReference type="Pfam" id="PF00440">
    <property type="entry name" value="TetR_N"/>
    <property type="match status" value="1"/>
</dbReference>